<feature type="domain" description="ABC transporter" evidence="5">
    <location>
        <begin position="4"/>
        <end position="239"/>
    </location>
</feature>
<dbReference type="Gene3D" id="3.40.50.300">
    <property type="entry name" value="P-loop containing nucleotide triphosphate hydrolases"/>
    <property type="match status" value="1"/>
</dbReference>
<dbReference type="EMBL" id="DSKY01000014">
    <property type="protein sequence ID" value="HDY59021.1"/>
    <property type="molecule type" value="Genomic_DNA"/>
</dbReference>
<dbReference type="GO" id="GO:0016887">
    <property type="term" value="F:ATP hydrolysis activity"/>
    <property type="evidence" value="ECO:0007669"/>
    <property type="project" value="InterPro"/>
</dbReference>
<dbReference type="PROSITE" id="PS00211">
    <property type="entry name" value="ABC_TRANSPORTER_1"/>
    <property type="match status" value="1"/>
</dbReference>
<evidence type="ECO:0000256" key="1">
    <source>
        <dbReference type="ARBA" id="ARBA00022448"/>
    </source>
</evidence>
<sequence>MKAIELSNVNFSYNDKNVLKDINLHIEKGEFTGIIGPNGAGKSTILRIMAGILKNFKGDVRVMNRDIKAIKQKELARVIGFVPQETHFQYNYSVEDIITMGRYPYLQPFQRFGKDDIEAVEWAIEKSGLDEFRARPVKFISSGERQMVVICRALAQKPEILLLDEPTSHLDIKHQVRIMELLKGLNQNGMTIVVVNHDLNLSSRFCKKLILLRKGSIYKTGTPEMIIDKKIVMDVYGVETEIIIHPQRKIPQIFLK</sequence>
<gene>
    <name evidence="6" type="ORF">ENP86_05670</name>
</gene>
<dbReference type="SMART" id="SM00382">
    <property type="entry name" value="AAA"/>
    <property type="match status" value="1"/>
</dbReference>
<dbReference type="PROSITE" id="PS50893">
    <property type="entry name" value="ABC_TRANSPORTER_2"/>
    <property type="match status" value="1"/>
</dbReference>
<evidence type="ECO:0000256" key="3">
    <source>
        <dbReference type="ARBA" id="ARBA00022840"/>
    </source>
</evidence>
<evidence type="ECO:0000259" key="5">
    <source>
        <dbReference type="PROSITE" id="PS50893"/>
    </source>
</evidence>
<evidence type="ECO:0000256" key="4">
    <source>
        <dbReference type="ARBA" id="ARBA00022967"/>
    </source>
</evidence>
<keyword evidence="3 6" id="KW-0067">ATP-binding</keyword>
<dbReference type="InterPro" id="IPR003593">
    <property type="entry name" value="AAA+_ATPase"/>
</dbReference>
<accession>A0A7V0Z5G1</accession>
<dbReference type="GO" id="GO:0005524">
    <property type="term" value="F:ATP binding"/>
    <property type="evidence" value="ECO:0007669"/>
    <property type="project" value="UniProtKB-KW"/>
</dbReference>
<dbReference type="InterPro" id="IPR017871">
    <property type="entry name" value="ABC_transporter-like_CS"/>
</dbReference>
<evidence type="ECO:0000313" key="6">
    <source>
        <dbReference type="EMBL" id="HDY59021.1"/>
    </source>
</evidence>
<dbReference type="FunFam" id="3.40.50.300:FF:000134">
    <property type="entry name" value="Iron-enterobactin ABC transporter ATP-binding protein"/>
    <property type="match status" value="1"/>
</dbReference>
<dbReference type="Pfam" id="PF00005">
    <property type="entry name" value="ABC_tran"/>
    <property type="match status" value="1"/>
</dbReference>
<dbReference type="CDD" id="cd03214">
    <property type="entry name" value="ABC_Iron-Siderophores_B12_Hemin"/>
    <property type="match status" value="1"/>
</dbReference>
<keyword evidence="4" id="KW-1278">Translocase</keyword>
<organism evidence="6">
    <name type="scientific">candidate division WOR-3 bacterium</name>
    <dbReference type="NCBI Taxonomy" id="2052148"/>
    <lineage>
        <taxon>Bacteria</taxon>
        <taxon>Bacteria division WOR-3</taxon>
    </lineage>
</organism>
<keyword evidence="2" id="KW-0547">Nucleotide-binding</keyword>
<dbReference type="InterPro" id="IPR003439">
    <property type="entry name" value="ABC_transporter-like_ATP-bd"/>
</dbReference>
<dbReference type="SUPFAM" id="SSF52540">
    <property type="entry name" value="P-loop containing nucleoside triphosphate hydrolases"/>
    <property type="match status" value="1"/>
</dbReference>
<proteinExistence type="predicted"/>
<dbReference type="AlphaFoldDB" id="A0A7V0Z5G1"/>
<evidence type="ECO:0000256" key="2">
    <source>
        <dbReference type="ARBA" id="ARBA00022741"/>
    </source>
</evidence>
<name>A0A7V0Z5G1_UNCW3</name>
<dbReference type="InterPro" id="IPR027417">
    <property type="entry name" value="P-loop_NTPase"/>
</dbReference>
<keyword evidence="1" id="KW-0813">Transport</keyword>
<reference evidence="6" key="1">
    <citation type="journal article" date="2020" name="mSystems">
        <title>Genome- and Community-Level Interaction Insights into Carbon Utilization and Element Cycling Functions of Hydrothermarchaeota in Hydrothermal Sediment.</title>
        <authorList>
            <person name="Zhou Z."/>
            <person name="Liu Y."/>
            <person name="Xu W."/>
            <person name="Pan J."/>
            <person name="Luo Z.H."/>
            <person name="Li M."/>
        </authorList>
    </citation>
    <scope>NUCLEOTIDE SEQUENCE [LARGE SCALE GENOMIC DNA]</scope>
    <source>
        <strain evidence="6">SpSt-258</strain>
    </source>
</reference>
<comment type="caution">
    <text evidence="6">The sequence shown here is derived from an EMBL/GenBank/DDBJ whole genome shotgun (WGS) entry which is preliminary data.</text>
</comment>
<dbReference type="PANTHER" id="PTHR42794">
    <property type="entry name" value="HEMIN IMPORT ATP-BINDING PROTEIN HMUV"/>
    <property type="match status" value="1"/>
</dbReference>
<protein>
    <submittedName>
        <fullName evidence="6">ABC transporter ATP-binding protein</fullName>
    </submittedName>
</protein>
<dbReference type="PANTHER" id="PTHR42794:SF1">
    <property type="entry name" value="HEMIN IMPORT ATP-BINDING PROTEIN HMUV"/>
    <property type="match status" value="1"/>
</dbReference>